<evidence type="ECO:0000259" key="6">
    <source>
        <dbReference type="SMART" id="SM00062"/>
    </source>
</evidence>
<dbReference type="AlphaFoldDB" id="A0A1C9WBM9"/>
<protein>
    <submittedName>
        <fullName evidence="7">Membrane-bound lytic murein transglycosylase F</fullName>
        <ecNumber evidence="7">4.2.2.-</ecNumber>
    </submittedName>
</protein>
<keyword evidence="4" id="KW-0998">Cell outer membrane</keyword>
<dbReference type="STRING" id="1769779.AUP74_03185"/>
<dbReference type="SUPFAM" id="SSF53955">
    <property type="entry name" value="Lysozyme-like"/>
    <property type="match status" value="1"/>
</dbReference>
<evidence type="ECO:0000256" key="5">
    <source>
        <dbReference type="SAM" id="MobiDB-lite"/>
    </source>
</evidence>
<reference evidence="8" key="1">
    <citation type="submission" date="2016-01" db="EMBL/GenBank/DDBJ databases">
        <title>Complete genome sequence of Microbulbifer sp. CCB-MM1, a halophile isolated from Matang Mangrove Forest, Perak.</title>
        <authorList>
            <person name="Moh T.H."/>
            <person name="Dinesh B."/>
            <person name="Lau N.-S."/>
            <person name="Go F."/>
            <person name="Alexander Chong S.-C."/>
        </authorList>
    </citation>
    <scope>NUCLEOTIDE SEQUENCE [LARGE SCALE GENOMIC DNA]</scope>
    <source>
        <strain evidence="8">CCB-MM1</strain>
    </source>
</reference>
<dbReference type="InterPro" id="IPR023346">
    <property type="entry name" value="Lysozyme-like_dom_sf"/>
</dbReference>
<dbReference type="GO" id="GO:0016829">
    <property type="term" value="F:lyase activity"/>
    <property type="evidence" value="ECO:0007669"/>
    <property type="project" value="UniProtKB-KW"/>
</dbReference>
<evidence type="ECO:0000313" key="7">
    <source>
        <dbReference type="EMBL" id="AOS98551.1"/>
    </source>
</evidence>
<dbReference type="Gene3D" id="1.10.530.10">
    <property type="match status" value="1"/>
</dbReference>
<evidence type="ECO:0000256" key="4">
    <source>
        <dbReference type="ARBA" id="ARBA00023237"/>
    </source>
</evidence>
<feature type="domain" description="Solute-binding protein family 3/N-terminal" evidence="6">
    <location>
        <begin position="312"/>
        <end position="536"/>
    </location>
</feature>
<accession>A0A1C9WBM9</accession>
<sequence>MGQSHLTRRPDYPAFLHCLLLTFLALTLTVSTGCGEREAEKPADSQPVEGEIEGVSEQPQGDHIFQNYRETGDLQAIKKRGIIRFVHLYEDPGGVFARTAIVSQSHDVLAKRLADQLGLKAQFLVALTPQQGIDMVINGEADVIADNLEATQQRRDILGLSEPLQRTSRVLVTGKKGPDISDPAKLKNVELTVLADSMIAVHVHKFVAEHPAAKLTVRELLADQLMTQFLDSMDGDKPLTTVIQQDRAESLRRYHGDVKVGGAIGEPVAMVWAVRKDARELQTRINNFLTKTLVTAPGKREADWSSIKKSGVLRFATYNGPSYALWKGVLTGLDYELARDFAEKNDLELQMIVVPDKHDLIDYVKSGRADIAGATSTITQSRERQGIAFSQPILETSQRALSNKDSPPIDSLQDLNGRTLVLRAHSAFIETAQRLRQKGIDLEIEVAPEGTTFMEIIRGVAEGKFDATLEDSNLADLQIALYPQLVKGAVVSDPLPQGWMVAEGNETLLGKVDGFLKGFLENKENRAMVDSYFRPDEQLLNKAKARLLPGGKLSPFDELVRKYALQHNLDWRLVVAQMWQESNFDPKAESHVGAQGLMQVMPRTAQEMGFRGPLFDPEHSVHAGTKYLNWVRDRFEDDLPADEKLWFSLAAYNAGIGHLRDARALASQLGLDPNQWFDNVEVAMLKLSEPRYFEKARYGYARGQEPVLYVRNIRNLYRAYTDIASGDTALMQSDERQPLNMVGLLRHADYSPSTCTLPSLPAGITVHPIRPLPRAPSP</sequence>
<dbReference type="EMBL" id="CP014143">
    <property type="protein sequence ID" value="AOS98551.1"/>
    <property type="molecule type" value="Genomic_DNA"/>
</dbReference>
<keyword evidence="8" id="KW-1185">Reference proteome</keyword>
<dbReference type="EC" id="4.2.2.-" evidence="7"/>
<dbReference type="GO" id="GO:0009279">
    <property type="term" value="C:cell outer membrane"/>
    <property type="evidence" value="ECO:0007669"/>
    <property type="project" value="UniProtKB-SubCell"/>
</dbReference>
<name>A0A1C9WBM9_9GAMM</name>
<dbReference type="RefSeq" id="WP_069948402.1">
    <property type="nucleotide sequence ID" value="NZ_CP014143.1"/>
</dbReference>
<dbReference type="Proteomes" id="UP000095672">
    <property type="component" value="Chromosome"/>
</dbReference>
<dbReference type="InterPro" id="IPR001638">
    <property type="entry name" value="Solute-binding_3/MltF_N"/>
</dbReference>
<dbReference type="Pfam" id="PF00497">
    <property type="entry name" value="SBP_bac_3"/>
    <property type="match status" value="2"/>
</dbReference>
<dbReference type="OrthoDB" id="9815002at2"/>
<gene>
    <name evidence="7" type="primary">mltF_4</name>
    <name evidence="7" type="ORF">AUP74_03185</name>
</gene>
<dbReference type="PANTHER" id="PTHR35936">
    <property type="entry name" value="MEMBRANE-BOUND LYTIC MUREIN TRANSGLYCOSYLASE F"/>
    <property type="match status" value="1"/>
</dbReference>
<dbReference type="Gene3D" id="3.40.190.10">
    <property type="entry name" value="Periplasmic binding protein-like II"/>
    <property type="match status" value="4"/>
</dbReference>
<dbReference type="InterPro" id="IPR008258">
    <property type="entry name" value="Transglycosylase_SLT_dom_1"/>
</dbReference>
<dbReference type="PATRIC" id="fig|1769779.3.peg.3166"/>
<dbReference type="SMART" id="SM00062">
    <property type="entry name" value="PBPb"/>
    <property type="match status" value="1"/>
</dbReference>
<evidence type="ECO:0000256" key="2">
    <source>
        <dbReference type="ARBA" id="ARBA00010333"/>
    </source>
</evidence>
<comment type="subcellular location">
    <subcellularLocation>
        <location evidence="1">Cell outer membrane</location>
        <topology evidence="1">Peripheral membrane protein</topology>
    </subcellularLocation>
</comment>
<evidence type="ECO:0000313" key="8">
    <source>
        <dbReference type="Proteomes" id="UP000095672"/>
    </source>
</evidence>
<comment type="similarity">
    <text evidence="2">Belongs to the bacterial solute-binding protein 3 family.</text>
</comment>
<dbReference type="CDD" id="cd01009">
    <property type="entry name" value="PBP2_YfhD_N"/>
    <property type="match status" value="1"/>
</dbReference>
<dbReference type="SUPFAM" id="SSF53850">
    <property type="entry name" value="Periplasmic binding protein-like II"/>
    <property type="match status" value="2"/>
</dbReference>
<dbReference type="PANTHER" id="PTHR35936:SF32">
    <property type="entry name" value="MEMBRANE-BOUND LYTIC MUREIN TRANSGLYCOSYLASE F"/>
    <property type="match status" value="1"/>
</dbReference>
<dbReference type="CDD" id="cd13403">
    <property type="entry name" value="MLTF-like"/>
    <property type="match status" value="1"/>
</dbReference>
<organism evidence="7 8">
    <name type="scientific">Microbulbifer aggregans</name>
    <dbReference type="NCBI Taxonomy" id="1769779"/>
    <lineage>
        <taxon>Bacteria</taxon>
        <taxon>Pseudomonadati</taxon>
        <taxon>Pseudomonadota</taxon>
        <taxon>Gammaproteobacteria</taxon>
        <taxon>Cellvibrionales</taxon>
        <taxon>Microbulbiferaceae</taxon>
        <taxon>Microbulbifer</taxon>
    </lineage>
</organism>
<evidence type="ECO:0000256" key="3">
    <source>
        <dbReference type="ARBA" id="ARBA00022729"/>
    </source>
</evidence>
<keyword evidence="3" id="KW-0732">Signal</keyword>
<dbReference type="Pfam" id="PF01464">
    <property type="entry name" value="SLT"/>
    <property type="match status" value="1"/>
</dbReference>
<keyword evidence="7" id="KW-0456">Lyase</keyword>
<dbReference type="KEGG" id="micc:AUP74_03185"/>
<evidence type="ECO:0000256" key="1">
    <source>
        <dbReference type="ARBA" id="ARBA00004339"/>
    </source>
</evidence>
<keyword evidence="4" id="KW-0472">Membrane</keyword>
<proteinExistence type="inferred from homology"/>
<feature type="region of interest" description="Disordered" evidence="5">
    <location>
        <begin position="37"/>
        <end position="57"/>
    </location>
</feature>